<dbReference type="NCBIfam" id="TIGR02197">
    <property type="entry name" value="heptose_epim"/>
    <property type="match status" value="1"/>
</dbReference>
<evidence type="ECO:0000256" key="4">
    <source>
        <dbReference type="HAMAP-Rule" id="MF_01601"/>
    </source>
</evidence>
<dbReference type="GO" id="GO:0008712">
    <property type="term" value="F:ADP-glyceromanno-heptose 6-epimerase activity"/>
    <property type="evidence" value="ECO:0007669"/>
    <property type="project" value="UniProtKB-UniRule"/>
</dbReference>
<dbReference type="GO" id="GO:0097171">
    <property type="term" value="P:ADP-L-glycero-beta-D-manno-heptose biosynthetic process"/>
    <property type="evidence" value="ECO:0007669"/>
    <property type="project" value="UniProtKB-UniPathway"/>
</dbReference>
<keyword evidence="1 4" id="KW-0521">NADP</keyword>
<comment type="function">
    <text evidence="4">Catalyzes the interconversion between ADP-D-glycero-beta-D-manno-heptose and ADP-L-glycero-beta-D-manno-heptose via an epimerization at carbon 6 of the heptose.</text>
</comment>
<dbReference type="AlphaFoldDB" id="A0A1G6B265"/>
<feature type="binding site" evidence="4">
    <location>
        <begin position="202"/>
        <end position="205"/>
    </location>
    <ligand>
        <name>substrate</name>
    </ligand>
</feature>
<dbReference type="GO" id="GO:0005975">
    <property type="term" value="P:carbohydrate metabolic process"/>
    <property type="evidence" value="ECO:0007669"/>
    <property type="project" value="UniProtKB-UniRule"/>
</dbReference>
<dbReference type="InterPro" id="IPR001509">
    <property type="entry name" value="Epimerase_deHydtase"/>
</dbReference>
<dbReference type="SUPFAM" id="SSF51735">
    <property type="entry name" value="NAD(P)-binding Rossmann-fold domains"/>
    <property type="match status" value="1"/>
</dbReference>
<dbReference type="OrthoDB" id="9803010at2"/>
<keyword evidence="7" id="KW-1185">Reference proteome</keyword>
<dbReference type="HAMAP" id="MF_01601">
    <property type="entry name" value="Heptose_epimerase"/>
    <property type="match status" value="1"/>
</dbReference>
<dbReference type="UniPathway" id="UPA00356">
    <property type="reaction ID" value="UER00440"/>
</dbReference>
<evidence type="ECO:0000259" key="5">
    <source>
        <dbReference type="Pfam" id="PF01370"/>
    </source>
</evidence>
<feature type="binding site" evidence="4">
    <location>
        <position position="53"/>
    </location>
    <ligand>
        <name>NADP(+)</name>
        <dbReference type="ChEBI" id="CHEBI:58349"/>
    </ligand>
</feature>
<feature type="binding site" evidence="4">
    <location>
        <position position="92"/>
    </location>
    <ligand>
        <name>NADP(+)</name>
        <dbReference type="ChEBI" id="CHEBI:58349"/>
    </ligand>
</feature>
<comment type="pathway">
    <text evidence="4">Nucleotide-sugar biosynthesis; ADP-L-glycero-beta-D-manno-heptose biosynthesis; ADP-L-glycero-beta-D-manno-heptose from D-glycero-beta-D-manno-heptose 7-phosphate: step 4/4.</text>
</comment>
<dbReference type="Gene3D" id="3.90.25.10">
    <property type="entry name" value="UDP-galactose 4-epimerase, domain 1"/>
    <property type="match status" value="1"/>
</dbReference>
<dbReference type="RefSeq" id="WP_092117358.1">
    <property type="nucleotide sequence ID" value="NZ_FMXO01000003.1"/>
</dbReference>
<protein>
    <recommendedName>
        <fullName evidence="4">ADP-L-glycero-D-manno-heptose-6-epimerase</fullName>
        <ecNumber evidence="4">5.1.3.20</ecNumber>
    </recommendedName>
    <alternativeName>
        <fullName evidence="4">ADP-L-glycero-beta-D-manno-heptose-6-epimerase</fullName>
        <shortName evidence="4">ADP-glyceromanno-heptose 6-epimerase</shortName>
        <shortName evidence="4">ADP-hep 6-epimerase</shortName>
        <shortName evidence="4">AGME</shortName>
    </alternativeName>
</protein>
<dbReference type="Proteomes" id="UP000198771">
    <property type="component" value="Unassembled WGS sequence"/>
</dbReference>
<feature type="binding site" evidence="4">
    <location>
        <position position="216"/>
    </location>
    <ligand>
        <name>substrate</name>
    </ligand>
</feature>
<sequence length="324" mass="37336">MYIVTGGAGFIGSALVWKLNQQGITDILVVDDLGRGGKWKNLVNLRYSEYLHKATFLQLLEQGKLGPEVQAILHMGACSSTTETDAEYLMENNYRYTKILAQFCLRHDVRFIYASSAATYGDGVLGFDDDPEMMPRLKPLNMYGYSKQLFDLWALRNNLTDRMVGLKFFNVFGPNEYHKNDMMSVVCKAYRQILETGRLRLFKSHRPDYADGAQQRDFIYVKDCLDVVWWLLENREVNGIFNLGRGEAKSWNDLARAVFSAMEQPFNVEYIDMPEAIREKYQYYTEASMNRLYDLGCPVIFGSLETGVADYIHTYLMKEDPYLG</sequence>
<dbReference type="STRING" id="617002.SAMN05660653_00739"/>
<gene>
    <name evidence="4" type="primary">hldD</name>
    <name evidence="6" type="ORF">SAMN05660653_00739</name>
</gene>
<reference evidence="6 7" key="1">
    <citation type="submission" date="2016-10" db="EMBL/GenBank/DDBJ databases">
        <authorList>
            <person name="de Groot N.N."/>
        </authorList>
    </citation>
    <scope>NUCLEOTIDE SEQUENCE [LARGE SCALE GENOMIC DNA]</scope>
    <source>
        <strain evidence="6 7">ASO4-2</strain>
    </source>
</reference>
<feature type="domain" description="NAD-dependent epimerase/dehydratase" evidence="5">
    <location>
        <begin position="3"/>
        <end position="244"/>
    </location>
</feature>
<feature type="binding site" evidence="4">
    <location>
        <position position="188"/>
    </location>
    <ligand>
        <name>substrate</name>
    </ligand>
</feature>
<feature type="binding site" evidence="4">
    <location>
        <position position="181"/>
    </location>
    <ligand>
        <name>substrate</name>
    </ligand>
</feature>
<feature type="binding site" evidence="4">
    <location>
        <begin position="31"/>
        <end position="32"/>
    </location>
    <ligand>
        <name>NADP(+)</name>
        <dbReference type="ChEBI" id="CHEBI:58349"/>
    </ligand>
</feature>
<dbReference type="CDD" id="cd05248">
    <property type="entry name" value="ADP_GME_SDR_e"/>
    <property type="match status" value="1"/>
</dbReference>
<dbReference type="Pfam" id="PF01370">
    <property type="entry name" value="Epimerase"/>
    <property type="match status" value="1"/>
</dbReference>
<evidence type="ECO:0000313" key="7">
    <source>
        <dbReference type="Proteomes" id="UP000198771"/>
    </source>
</evidence>
<comment type="similarity">
    <text evidence="4">Belongs to the NAD(P)-dependent epimerase/dehydratase family. HldD subfamily.</text>
</comment>
<dbReference type="Gene3D" id="3.40.50.720">
    <property type="entry name" value="NAD(P)-binding Rossmann-like Domain"/>
    <property type="match status" value="1"/>
</dbReference>
<dbReference type="InterPro" id="IPR011912">
    <property type="entry name" value="Heptose_epim"/>
</dbReference>
<feature type="binding site" evidence="4">
    <location>
        <position position="179"/>
    </location>
    <ligand>
        <name>NADP(+)</name>
        <dbReference type="ChEBI" id="CHEBI:58349"/>
    </ligand>
</feature>
<evidence type="ECO:0000256" key="1">
    <source>
        <dbReference type="ARBA" id="ARBA00022857"/>
    </source>
</evidence>
<feature type="binding site" evidence="4">
    <location>
        <begin position="75"/>
        <end position="79"/>
    </location>
    <ligand>
        <name>NADP(+)</name>
        <dbReference type="ChEBI" id="CHEBI:58349"/>
    </ligand>
</feature>
<dbReference type="GO" id="GO:0050661">
    <property type="term" value="F:NADP binding"/>
    <property type="evidence" value="ECO:0007669"/>
    <property type="project" value="InterPro"/>
</dbReference>
<comment type="cofactor">
    <cofactor evidence="4">
        <name>NADP(+)</name>
        <dbReference type="ChEBI" id="CHEBI:58349"/>
    </cofactor>
    <text evidence="4">Binds 1 NADP(+) per subunit.</text>
</comment>
<dbReference type="EC" id="5.1.3.20" evidence="4"/>
<organism evidence="6 7">
    <name type="scientific">Desulfonatronum thiosulfatophilum</name>
    <dbReference type="NCBI Taxonomy" id="617002"/>
    <lineage>
        <taxon>Bacteria</taxon>
        <taxon>Pseudomonadati</taxon>
        <taxon>Thermodesulfobacteriota</taxon>
        <taxon>Desulfovibrionia</taxon>
        <taxon>Desulfovibrionales</taxon>
        <taxon>Desulfonatronaceae</taxon>
        <taxon>Desulfonatronum</taxon>
    </lineage>
</organism>
<keyword evidence="2 4" id="KW-0413">Isomerase</keyword>
<dbReference type="PANTHER" id="PTHR43103:SF3">
    <property type="entry name" value="ADP-L-GLYCERO-D-MANNO-HEPTOSE-6-EPIMERASE"/>
    <property type="match status" value="1"/>
</dbReference>
<keyword evidence="3 4" id="KW-0119">Carbohydrate metabolism</keyword>
<comment type="catalytic activity">
    <reaction evidence="4">
        <text>ADP-D-glycero-beta-D-manno-heptose = ADP-L-glycero-beta-D-manno-heptose</text>
        <dbReference type="Rhea" id="RHEA:17577"/>
        <dbReference type="ChEBI" id="CHEBI:59967"/>
        <dbReference type="ChEBI" id="CHEBI:61506"/>
        <dbReference type="EC" id="5.1.3.20"/>
    </reaction>
</comment>
<feature type="binding site" evidence="4">
    <location>
        <position position="147"/>
    </location>
    <ligand>
        <name>NADP(+)</name>
        <dbReference type="ChEBI" id="CHEBI:58349"/>
    </ligand>
</feature>
<comment type="domain">
    <text evidence="4">Contains a large N-terminal NADP-binding domain, and a smaller C-terminal substrate-binding domain.</text>
</comment>
<feature type="binding site" evidence="4">
    <location>
        <begin position="10"/>
        <end position="11"/>
    </location>
    <ligand>
        <name>NADP(+)</name>
        <dbReference type="ChEBI" id="CHEBI:58349"/>
    </ligand>
</feature>
<feature type="active site" description="Proton acceptor" evidence="4">
    <location>
        <position position="143"/>
    </location>
</feature>
<dbReference type="InterPro" id="IPR036291">
    <property type="entry name" value="NAD(P)-bd_dom_sf"/>
</dbReference>
<comment type="subunit">
    <text evidence="4">Homopentamer.</text>
</comment>
<accession>A0A1G6B265</accession>
<evidence type="ECO:0000313" key="6">
    <source>
        <dbReference type="EMBL" id="SDB14706.1"/>
    </source>
</evidence>
<dbReference type="PANTHER" id="PTHR43103">
    <property type="entry name" value="NUCLEOSIDE-DIPHOSPHATE-SUGAR EPIMERASE"/>
    <property type="match status" value="1"/>
</dbReference>
<feature type="active site" description="Proton acceptor" evidence="4">
    <location>
        <position position="179"/>
    </location>
</feature>
<evidence type="ECO:0000256" key="3">
    <source>
        <dbReference type="ARBA" id="ARBA00023277"/>
    </source>
</evidence>
<evidence type="ECO:0000256" key="2">
    <source>
        <dbReference type="ARBA" id="ARBA00023235"/>
    </source>
</evidence>
<dbReference type="EMBL" id="FMXO01000003">
    <property type="protein sequence ID" value="SDB14706.1"/>
    <property type="molecule type" value="Genomic_DNA"/>
</dbReference>
<feature type="binding site" evidence="4">
    <location>
        <position position="171"/>
    </location>
    <ligand>
        <name>NADP(+)</name>
        <dbReference type="ChEBI" id="CHEBI:58349"/>
    </ligand>
</feature>
<proteinExistence type="inferred from homology"/>
<feature type="binding site" evidence="4">
    <location>
        <position position="170"/>
    </location>
    <ligand>
        <name>substrate</name>
    </ligand>
</feature>
<feature type="binding site" evidence="4">
    <location>
        <position position="38"/>
    </location>
    <ligand>
        <name>NADP(+)</name>
        <dbReference type="ChEBI" id="CHEBI:58349"/>
    </ligand>
</feature>
<feature type="binding site" evidence="4">
    <location>
        <position position="281"/>
    </location>
    <ligand>
        <name>substrate</name>
    </ligand>
</feature>
<name>A0A1G6B265_9BACT</name>